<sequence length="190" mass="21951">MEVPRGVLYVVVHSKNKITNSPPQNVASLGFCCRRHLEANLKVFRRWELRRPLRGDGPNGRPTASFLVRSRDAFDTDLFEVNEGGHRRSWSKSGLTVAESVLNRVIILARETLHKRKPPVDCFKIPESWNVSSEDQRPHYIPWDGWIKEQADWDDYRKASRSSRCEQDSWSVIHSLRNPTAIADSFVRAK</sequence>
<evidence type="ECO:0000313" key="2">
    <source>
        <dbReference type="EMBL" id="KAF4723841.1"/>
    </source>
</evidence>
<evidence type="ECO:0000313" key="3">
    <source>
        <dbReference type="EMBL" id="KAF4752742.1"/>
    </source>
</evidence>
<proteinExistence type="predicted"/>
<name>A0A7J6NPD0_PEROL</name>
<dbReference type="AlphaFoldDB" id="A0A7J6NPD0"/>
<organism evidence="1 4">
    <name type="scientific">Perkinsus olseni</name>
    <name type="common">Perkinsus atlanticus</name>
    <dbReference type="NCBI Taxonomy" id="32597"/>
    <lineage>
        <taxon>Eukaryota</taxon>
        <taxon>Sar</taxon>
        <taxon>Alveolata</taxon>
        <taxon>Perkinsozoa</taxon>
        <taxon>Perkinsea</taxon>
        <taxon>Perkinsida</taxon>
        <taxon>Perkinsidae</taxon>
        <taxon>Perkinsus</taxon>
    </lineage>
</organism>
<dbReference type="Proteomes" id="UP000574390">
    <property type="component" value="Unassembled WGS sequence"/>
</dbReference>
<comment type="caution">
    <text evidence="1">The sequence shown here is derived from an EMBL/GenBank/DDBJ whole genome shotgun (WGS) entry which is preliminary data.</text>
</comment>
<reference evidence="4 5" key="1">
    <citation type="submission" date="2020-04" db="EMBL/GenBank/DDBJ databases">
        <title>Perkinsus olseni comparative genomics.</title>
        <authorList>
            <person name="Bogema D.R."/>
        </authorList>
    </citation>
    <scope>NUCLEOTIDE SEQUENCE [LARGE SCALE GENOMIC DNA]</scope>
    <source>
        <strain evidence="1">00978-12</strain>
        <strain evidence="2">ATCC PRA-205</strain>
        <strain evidence="3 5">ATCC PRA-207</strain>
    </source>
</reference>
<dbReference type="OrthoDB" id="10572548at2759"/>
<evidence type="ECO:0000313" key="4">
    <source>
        <dbReference type="Proteomes" id="UP000541610"/>
    </source>
</evidence>
<gene>
    <name evidence="1" type="ORF">FOZ60_006210</name>
    <name evidence="2" type="ORF">FOZ62_003626</name>
    <name evidence="3" type="ORF">FOZ63_016718</name>
</gene>
<dbReference type="Proteomes" id="UP000541610">
    <property type="component" value="Unassembled WGS sequence"/>
</dbReference>
<dbReference type="Proteomes" id="UP000553632">
    <property type="component" value="Unassembled WGS sequence"/>
</dbReference>
<keyword evidence="5" id="KW-1185">Reference proteome</keyword>
<protein>
    <submittedName>
        <fullName evidence="1">Uncharacterized protein</fullName>
    </submittedName>
</protein>
<dbReference type="EMBL" id="JABANO010005873">
    <property type="protein sequence ID" value="KAF4752742.1"/>
    <property type="molecule type" value="Genomic_DNA"/>
</dbReference>
<evidence type="ECO:0000313" key="1">
    <source>
        <dbReference type="EMBL" id="KAF4685742.1"/>
    </source>
</evidence>
<dbReference type="EMBL" id="JABANM010019836">
    <property type="protein sequence ID" value="KAF4723841.1"/>
    <property type="molecule type" value="Genomic_DNA"/>
</dbReference>
<evidence type="ECO:0000313" key="5">
    <source>
        <dbReference type="Proteomes" id="UP000553632"/>
    </source>
</evidence>
<dbReference type="EMBL" id="JABANP010000251">
    <property type="protein sequence ID" value="KAF4685742.1"/>
    <property type="molecule type" value="Genomic_DNA"/>
</dbReference>
<accession>A0A7J6NPD0</accession>